<gene>
    <name evidence="1" type="ORF">AJAP_42400</name>
</gene>
<evidence type="ECO:0000313" key="2">
    <source>
        <dbReference type="Proteomes" id="UP000028492"/>
    </source>
</evidence>
<dbReference type="RefSeq" id="WP_040133636.1">
    <property type="nucleotide sequence ID" value="NZ_CP008954.1"/>
</dbReference>
<proteinExistence type="predicted"/>
<dbReference type="HOGENOM" id="CLU_1999097_0_0_11"/>
<evidence type="ECO:0000313" key="1">
    <source>
        <dbReference type="EMBL" id="AIG81251.1"/>
    </source>
</evidence>
<dbReference type="Proteomes" id="UP000028492">
    <property type="component" value="Plasmid pAmyja1"/>
</dbReference>
<geneLocation type="plasmid" evidence="1 2">
    <name>pAmyja1</name>
</geneLocation>
<accession>A0A075VA95</accession>
<name>A0A075VA95_9PSEU</name>
<reference evidence="1 2" key="1">
    <citation type="journal article" date="2014" name="J. Biotechnol.">
        <title>Complete genome sequence of the actinobacterium Amycolatopsis japonica MG417-CF17(T) (=DSM 44213T) producing (S,S)-N,N'-ethylenediaminedisuccinic acid.</title>
        <authorList>
            <person name="Stegmann E."/>
            <person name="Albersmeier A."/>
            <person name="Spohn M."/>
            <person name="Gert H."/>
            <person name="Weber T."/>
            <person name="Wohlleben W."/>
            <person name="Kalinowski J."/>
            <person name="Ruckert C."/>
        </authorList>
    </citation>
    <scope>NUCLEOTIDE SEQUENCE [LARGE SCALE GENOMIC DNA]</scope>
    <source>
        <strain evidence="2">MG417-CF17 (DSM 44213)</strain>
        <plasmid evidence="1">pAmyja1</plasmid>
    </source>
</reference>
<keyword evidence="1" id="KW-0614">Plasmid</keyword>
<dbReference type="EMBL" id="CP008954">
    <property type="protein sequence ID" value="AIG81251.1"/>
    <property type="molecule type" value="Genomic_DNA"/>
</dbReference>
<sequence length="124" mass="13119">MAGYANRVITTHFPELAEDGEDIYVVFRNPKTQTMSKLEADAVALGPDGTPDRAQASAAVNGLMARLIIGGRLYDARVDGIDEAGNPLDQPLLTFPLTPESAAGLPLEVISAITDNVKSAQNPQ</sequence>
<dbReference type="KEGG" id="aja:AJAP_42400"/>
<dbReference type="AlphaFoldDB" id="A0A075VA95"/>
<organism evidence="1 2">
    <name type="scientific">Amycolatopsis japonica</name>
    <dbReference type="NCBI Taxonomy" id="208439"/>
    <lineage>
        <taxon>Bacteria</taxon>
        <taxon>Bacillati</taxon>
        <taxon>Actinomycetota</taxon>
        <taxon>Actinomycetes</taxon>
        <taxon>Pseudonocardiales</taxon>
        <taxon>Pseudonocardiaceae</taxon>
        <taxon>Amycolatopsis</taxon>
        <taxon>Amycolatopsis japonica group</taxon>
    </lineage>
</organism>
<keyword evidence="2" id="KW-1185">Reference proteome</keyword>
<protein>
    <submittedName>
        <fullName evidence="1">Uncharacterized protein</fullName>
    </submittedName>
</protein>